<proteinExistence type="inferred from homology"/>
<evidence type="ECO:0000313" key="5">
    <source>
        <dbReference type="Proteomes" id="UP000593566"/>
    </source>
</evidence>
<dbReference type="CDD" id="cd05233">
    <property type="entry name" value="SDR_c"/>
    <property type="match status" value="1"/>
</dbReference>
<dbReference type="GO" id="GO:0016491">
    <property type="term" value="F:oxidoreductase activity"/>
    <property type="evidence" value="ECO:0007669"/>
    <property type="project" value="UniProtKB-KW"/>
</dbReference>
<dbReference type="PRINTS" id="PR00081">
    <property type="entry name" value="GDHRDH"/>
</dbReference>
<dbReference type="InterPro" id="IPR020904">
    <property type="entry name" value="Sc_DH/Rdtase_CS"/>
</dbReference>
<sequence>MGLATAKALFARGASLSLADYREDALTQTRKEIESSFTSTSSAKPNILATAVDIRESSQVDSWIEKTISHFGRLDGAANIAGVLGKNFGVHILVQLSNEEWEFVTRTNFTGLFYCMRAQSRVLSDGGAVVNAASTTGLEGHPKNSPYSATKHAVIGLSKSAAGEVGGRGIRVNCVAPGIFNTPMVAGLGGVESAKLEMFNRVPLSRIGQPEEAASVRAFLLSDGAKYSRSSPDPKSRLERLREIRNMYQ</sequence>
<dbReference type="InterPro" id="IPR036291">
    <property type="entry name" value="NAD(P)-bd_dom_sf"/>
</dbReference>
<protein>
    <submittedName>
        <fullName evidence="4">Uncharacterized protein</fullName>
    </submittedName>
</protein>
<dbReference type="PANTHER" id="PTHR24321">
    <property type="entry name" value="DEHYDROGENASES, SHORT CHAIN"/>
    <property type="match status" value="1"/>
</dbReference>
<accession>A0A8H6CFT8</accession>
<dbReference type="AlphaFoldDB" id="A0A8H6CFT8"/>
<dbReference type="PROSITE" id="PS00061">
    <property type="entry name" value="ADH_SHORT"/>
    <property type="match status" value="1"/>
</dbReference>
<dbReference type="GeneID" id="59329246"/>
<name>A0A8H6CFT8_9LECA</name>
<dbReference type="RefSeq" id="XP_037152126.1">
    <property type="nucleotide sequence ID" value="XM_037291764.1"/>
</dbReference>
<comment type="caution">
    <text evidence="4">The sequence shown here is derived from an EMBL/GenBank/DDBJ whole genome shotgun (WGS) entry which is preliminary data.</text>
</comment>
<dbReference type="PRINTS" id="PR00080">
    <property type="entry name" value="SDRFAMILY"/>
</dbReference>
<dbReference type="EMBL" id="JACCJB010000011">
    <property type="protein sequence ID" value="KAF6222780.1"/>
    <property type="molecule type" value="Genomic_DNA"/>
</dbReference>
<keyword evidence="5" id="KW-1185">Reference proteome</keyword>
<dbReference type="Pfam" id="PF13561">
    <property type="entry name" value="adh_short_C2"/>
    <property type="match status" value="1"/>
</dbReference>
<dbReference type="SUPFAM" id="SSF51735">
    <property type="entry name" value="NAD(P)-binding Rossmann-fold domains"/>
    <property type="match status" value="1"/>
</dbReference>
<keyword evidence="2" id="KW-0521">NADP</keyword>
<evidence type="ECO:0000313" key="4">
    <source>
        <dbReference type="EMBL" id="KAF6222780.1"/>
    </source>
</evidence>
<evidence type="ECO:0000256" key="1">
    <source>
        <dbReference type="ARBA" id="ARBA00006484"/>
    </source>
</evidence>
<organism evidence="4 5">
    <name type="scientific">Letharia lupina</name>
    <dbReference type="NCBI Taxonomy" id="560253"/>
    <lineage>
        <taxon>Eukaryota</taxon>
        <taxon>Fungi</taxon>
        <taxon>Dikarya</taxon>
        <taxon>Ascomycota</taxon>
        <taxon>Pezizomycotina</taxon>
        <taxon>Lecanoromycetes</taxon>
        <taxon>OSLEUM clade</taxon>
        <taxon>Lecanoromycetidae</taxon>
        <taxon>Lecanorales</taxon>
        <taxon>Lecanorineae</taxon>
        <taxon>Parmeliaceae</taxon>
        <taxon>Letharia</taxon>
    </lineage>
</organism>
<dbReference type="Proteomes" id="UP000593566">
    <property type="component" value="Unassembled WGS sequence"/>
</dbReference>
<keyword evidence="3" id="KW-0560">Oxidoreductase</keyword>
<evidence type="ECO:0000256" key="2">
    <source>
        <dbReference type="ARBA" id="ARBA00022857"/>
    </source>
</evidence>
<gene>
    <name evidence="4" type="ORF">HO133_000828</name>
</gene>
<reference evidence="4 5" key="1">
    <citation type="journal article" date="2020" name="Genomics">
        <title>Complete, high-quality genomes from long-read metagenomic sequencing of two wolf lichen thalli reveals enigmatic genome architecture.</title>
        <authorList>
            <person name="McKenzie S.K."/>
            <person name="Walston R.F."/>
            <person name="Allen J.L."/>
        </authorList>
    </citation>
    <scope>NUCLEOTIDE SEQUENCE [LARGE SCALE GENOMIC DNA]</scope>
    <source>
        <strain evidence="4">WasteWater1</strain>
    </source>
</reference>
<comment type="similarity">
    <text evidence="1">Belongs to the short-chain dehydrogenases/reductases (SDR) family.</text>
</comment>
<dbReference type="Gene3D" id="3.40.50.720">
    <property type="entry name" value="NAD(P)-binding Rossmann-like Domain"/>
    <property type="match status" value="1"/>
</dbReference>
<dbReference type="InterPro" id="IPR002347">
    <property type="entry name" value="SDR_fam"/>
</dbReference>
<evidence type="ECO:0000256" key="3">
    <source>
        <dbReference type="ARBA" id="ARBA00023002"/>
    </source>
</evidence>
<dbReference type="PANTHER" id="PTHR24321:SF8">
    <property type="entry name" value="ESTRADIOL 17-BETA-DEHYDROGENASE 8-RELATED"/>
    <property type="match status" value="1"/>
</dbReference>